<dbReference type="EMBL" id="JAWJWE010000036">
    <property type="protein sequence ID" value="KAK6629731.1"/>
    <property type="molecule type" value="Genomic_DNA"/>
</dbReference>
<dbReference type="GO" id="GO:0012505">
    <property type="term" value="C:endomembrane system"/>
    <property type="evidence" value="ECO:0007669"/>
    <property type="project" value="TreeGrafter"/>
</dbReference>
<dbReference type="Gene3D" id="3.90.1300.10">
    <property type="entry name" value="Amidase signature (AS) domain"/>
    <property type="match status" value="1"/>
</dbReference>
<dbReference type="Pfam" id="PF01425">
    <property type="entry name" value="Amidase"/>
    <property type="match status" value="1"/>
</dbReference>
<gene>
    <name evidence="5" type="ORF">RUM43_003549</name>
</gene>
<accession>A0AAN8P2J7</accession>
<protein>
    <recommendedName>
        <fullName evidence="4">Amidase domain-containing protein</fullName>
    </recommendedName>
</protein>
<evidence type="ECO:0000256" key="1">
    <source>
        <dbReference type="ARBA" id="ARBA00009199"/>
    </source>
</evidence>
<dbReference type="InterPro" id="IPR023631">
    <property type="entry name" value="Amidase_dom"/>
</dbReference>
<reference evidence="5 6" key="1">
    <citation type="submission" date="2023-10" db="EMBL/GenBank/DDBJ databases">
        <title>Genomes of two closely related lineages of the louse Polyplax serrata with different host specificities.</title>
        <authorList>
            <person name="Martinu J."/>
            <person name="Tarabai H."/>
            <person name="Stefka J."/>
            <person name="Hypsa V."/>
        </authorList>
    </citation>
    <scope>NUCLEOTIDE SEQUENCE [LARGE SCALE GENOMIC DNA]</scope>
    <source>
        <strain evidence="5">HR10_N</strain>
    </source>
</reference>
<evidence type="ECO:0000256" key="3">
    <source>
        <dbReference type="SAM" id="Phobius"/>
    </source>
</evidence>
<dbReference type="InterPro" id="IPR052739">
    <property type="entry name" value="FAAH2"/>
</dbReference>
<feature type="active site" description="Charge relay system" evidence="2">
    <location>
        <position position="170"/>
    </location>
</feature>
<feature type="active site" description="Acyl-ester intermediate" evidence="2">
    <location>
        <position position="269"/>
    </location>
</feature>
<evidence type="ECO:0000313" key="6">
    <source>
        <dbReference type="Proteomes" id="UP001372834"/>
    </source>
</evidence>
<keyword evidence="3" id="KW-0812">Transmembrane</keyword>
<dbReference type="SUPFAM" id="SSF75304">
    <property type="entry name" value="Amidase signature (AS) enzymes"/>
    <property type="match status" value="1"/>
</dbReference>
<evidence type="ECO:0000313" key="5">
    <source>
        <dbReference type="EMBL" id="KAK6629731.1"/>
    </source>
</evidence>
<evidence type="ECO:0000259" key="4">
    <source>
        <dbReference type="Pfam" id="PF01425"/>
    </source>
</evidence>
<sequence>MTTWEDERRRYYNDKPLNTNKSRYDKVALRLRRLKTNNTRLEMFGTILLSLWFFLRSILDGLIDFVFNLVLYNDSKKKQIPKVKNSLVLESATSLARKIRRKEVTAETVVSAFVERAQQVNPLLNAIVDERFDLALKEAKAVDEYLRTTTDSIEKIEREKPFLGIPFTTKESSSCEGLSLTFGLVARKGVKGKEDAEVVRLMKKAGGILLGVTNIPELNLWFESRNHLYGQTSNPYNTNRTVGGSSGGEASIISACGSPIGIGTDIGGSVRMPAFFCGIFGHKPTADLTPMKGTTRRTGEEKDSMVAAGPLTRHHEDLIPMLKVLAEARLSSVTLDEKVDLKNLKYFYFEESNDPRVSVMNGELLMALRRVVNHFQEITENSCTKVTLPGIESGYKLWRYWMTKEAYQFDNELGNRERKVNLWEELPKLLIGKCEFTLAAIFKLIDCKLPKENKEWAEATTAKLKKTVNDLLGKDGILLCPSSPAPASYHYSSFLRPYNFAYWAIFNVLKLPATQVPVGLTSDGLPMGIQVVAGPNMDHLSLAVAKEIENAFGGWIPPFPVE</sequence>
<dbReference type="InterPro" id="IPR020556">
    <property type="entry name" value="Amidase_CS"/>
</dbReference>
<feature type="transmembrane region" description="Helical" evidence="3">
    <location>
        <begin position="41"/>
        <end position="59"/>
    </location>
</feature>
<comment type="similarity">
    <text evidence="1">Belongs to the amidase family.</text>
</comment>
<name>A0AAN8P2J7_POLSC</name>
<organism evidence="5 6">
    <name type="scientific">Polyplax serrata</name>
    <name type="common">Common mouse louse</name>
    <dbReference type="NCBI Taxonomy" id="468196"/>
    <lineage>
        <taxon>Eukaryota</taxon>
        <taxon>Metazoa</taxon>
        <taxon>Ecdysozoa</taxon>
        <taxon>Arthropoda</taxon>
        <taxon>Hexapoda</taxon>
        <taxon>Insecta</taxon>
        <taxon>Pterygota</taxon>
        <taxon>Neoptera</taxon>
        <taxon>Paraneoptera</taxon>
        <taxon>Psocodea</taxon>
        <taxon>Troctomorpha</taxon>
        <taxon>Phthiraptera</taxon>
        <taxon>Anoplura</taxon>
        <taxon>Polyplacidae</taxon>
        <taxon>Polyplax</taxon>
    </lineage>
</organism>
<keyword evidence="3" id="KW-1133">Transmembrane helix</keyword>
<comment type="caution">
    <text evidence="5">The sequence shown here is derived from an EMBL/GenBank/DDBJ whole genome shotgun (WGS) entry which is preliminary data.</text>
</comment>
<dbReference type="PROSITE" id="PS00571">
    <property type="entry name" value="AMIDASES"/>
    <property type="match status" value="1"/>
</dbReference>
<evidence type="ECO:0000256" key="2">
    <source>
        <dbReference type="PIRSR" id="PIRSR001221-1"/>
    </source>
</evidence>
<proteinExistence type="inferred from homology"/>
<dbReference type="AlphaFoldDB" id="A0AAN8P2J7"/>
<dbReference type="PANTHER" id="PTHR43372">
    <property type="entry name" value="FATTY-ACID AMIDE HYDROLASE"/>
    <property type="match status" value="1"/>
</dbReference>
<dbReference type="PANTHER" id="PTHR43372:SF1">
    <property type="entry name" value="LD38433P"/>
    <property type="match status" value="1"/>
</dbReference>
<dbReference type="PIRSF" id="PIRSF001221">
    <property type="entry name" value="Amidase_fungi"/>
    <property type="match status" value="1"/>
</dbReference>
<keyword evidence="3" id="KW-0472">Membrane</keyword>
<feature type="active site" description="Charge relay system" evidence="2">
    <location>
        <position position="245"/>
    </location>
</feature>
<feature type="domain" description="Amidase" evidence="4">
    <location>
        <begin position="109"/>
        <end position="540"/>
    </location>
</feature>
<dbReference type="Proteomes" id="UP001372834">
    <property type="component" value="Unassembled WGS sequence"/>
</dbReference>
<dbReference type="InterPro" id="IPR036928">
    <property type="entry name" value="AS_sf"/>
</dbReference>